<dbReference type="GO" id="GO:0005524">
    <property type="term" value="F:ATP binding"/>
    <property type="evidence" value="ECO:0007669"/>
    <property type="project" value="UniProtKB-UniRule"/>
</dbReference>
<evidence type="ECO:0000313" key="10">
    <source>
        <dbReference type="Proteomes" id="UP000775213"/>
    </source>
</evidence>
<evidence type="ECO:0000256" key="5">
    <source>
        <dbReference type="PROSITE-ProRule" id="PRU10141"/>
    </source>
</evidence>
<dbReference type="CDD" id="cd06606">
    <property type="entry name" value="STKc_MAPKKK"/>
    <property type="match status" value="1"/>
</dbReference>
<dbReference type="PROSITE" id="PS00107">
    <property type="entry name" value="PROTEIN_KINASE_ATP"/>
    <property type="match status" value="1"/>
</dbReference>
<dbReference type="PANTHER" id="PTHR48011:SF4">
    <property type="entry name" value="MITOGEN-ACTIVATED PROTEIN KINASE KINASE KINASE 19"/>
    <property type="match status" value="1"/>
</dbReference>
<dbReference type="Proteomes" id="UP000775213">
    <property type="component" value="Unassembled WGS sequence"/>
</dbReference>
<dbReference type="PROSITE" id="PS00108">
    <property type="entry name" value="PROTEIN_KINASE_ST"/>
    <property type="match status" value="1"/>
</dbReference>
<keyword evidence="6" id="KW-0723">Serine/threonine-protein kinase</keyword>
<proteinExistence type="inferred from homology"/>
<dbReference type="GO" id="GO:0004674">
    <property type="term" value="F:protein serine/threonine kinase activity"/>
    <property type="evidence" value="ECO:0007669"/>
    <property type="project" value="UniProtKB-KW"/>
</dbReference>
<dbReference type="Pfam" id="PF00069">
    <property type="entry name" value="Pkinase"/>
    <property type="match status" value="1"/>
</dbReference>
<dbReference type="PROSITE" id="PS50011">
    <property type="entry name" value="PROTEIN_KINASE_DOM"/>
    <property type="match status" value="1"/>
</dbReference>
<reference evidence="9 10" key="1">
    <citation type="journal article" date="2021" name="Hortic Res">
        <title>Chromosome-scale assembly of the Dendrobium chrysotoxum genome enhances the understanding of orchid evolution.</title>
        <authorList>
            <person name="Zhang Y."/>
            <person name="Zhang G.Q."/>
            <person name="Zhang D."/>
            <person name="Liu X.D."/>
            <person name="Xu X.Y."/>
            <person name="Sun W.H."/>
            <person name="Yu X."/>
            <person name="Zhu X."/>
            <person name="Wang Z.W."/>
            <person name="Zhao X."/>
            <person name="Zhong W.Y."/>
            <person name="Chen H."/>
            <person name="Yin W.L."/>
            <person name="Huang T."/>
            <person name="Niu S.C."/>
            <person name="Liu Z.J."/>
        </authorList>
    </citation>
    <scope>NUCLEOTIDE SEQUENCE [LARGE SCALE GENOMIC DNA]</scope>
    <source>
        <strain evidence="9">Lindl</strain>
    </source>
</reference>
<keyword evidence="1" id="KW-0808">Transferase</keyword>
<keyword evidence="7" id="KW-0472">Membrane</keyword>
<dbReference type="GO" id="GO:0007165">
    <property type="term" value="P:signal transduction"/>
    <property type="evidence" value="ECO:0007669"/>
    <property type="project" value="TreeGrafter"/>
</dbReference>
<dbReference type="SUPFAM" id="SSF56112">
    <property type="entry name" value="Protein kinase-like (PK-like)"/>
    <property type="match status" value="1"/>
</dbReference>
<dbReference type="InterPro" id="IPR008271">
    <property type="entry name" value="Ser/Thr_kinase_AS"/>
</dbReference>
<evidence type="ECO:0000256" key="7">
    <source>
        <dbReference type="SAM" id="Phobius"/>
    </source>
</evidence>
<gene>
    <name evidence="9" type="ORF">IEQ34_022409</name>
</gene>
<feature type="binding site" evidence="5">
    <location>
        <position position="34"/>
    </location>
    <ligand>
        <name>ATP</name>
        <dbReference type="ChEBI" id="CHEBI:30616"/>
    </ligand>
</feature>
<name>A0AAV7FYW6_DENCH</name>
<keyword evidence="4 5" id="KW-0067">ATP-binding</keyword>
<protein>
    <recommendedName>
        <fullName evidence="8">Protein kinase domain-containing protein</fullName>
    </recommendedName>
</protein>
<dbReference type="Gene3D" id="3.30.200.20">
    <property type="entry name" value="Phosphorylase Kinase, domain 1"/>
    <property type="match status" value="1"/>
</dbReference>
<accession>A0AAV7FYW6</accession>
<dbReference type="InterPro" id="IPR017441">
    <property type="entry name" value="Protein_kinase_ATP_BS"/>
</dbReference>
<dbReference type="Gene3D" id="1.10.510.10">
    <property type="entry name" value="Transferase(Phosphotransferase) domain 1"/>
    <property type="match status" value="1"/>
</dbReference>
<keyword evidence="7" id="KW-0812">Transmembrane</keyword>
<sequence>MATAAWLRGIPIGKGATATVSLAAASTGELFAVKSAPLSHSAPLQREQSILSSLNFPSILSCLGFEITKEAGGVRYYNLFLEYAGGGSLSDDIKRQGGRLNEADIRTRARDILSGLAHLHNAGVVHCDVKPGNVLIGSDGRAKIGDLGCARRIADGEREIRGSPMYMAPEVVRGQEQGTPADLWSFGCTVIEMATGRPPWPDVTDAIKGISRIGFSGEVPAIPDCISDEAKDFVNNCLKTDPMERWTADELLRHPFVECSSSSSNCTDFNWISPKSTLDLSLWESTEEEEVADEEEFSNEPAAGRIQELASVSATPNWTWDEDWFDVRKVAGECAAEKEVILAVDVAGDQMGVTDFLISDEAASTIGGEEIVFRVDTVLNESRVGCGWEEGHTELICVSPKMGIEDNRKGGLFQITAASLMDFAGLLVAAFFGWFSLSSFIFLFFA</sequence>
<evidence type="ECO:0000256" key="1">
    <source>
        <dbReference type="ARBA" id="ARBA00022679"/>
    </source>
</evidence>
<keyword evidence="10" id="KW-1185">Reference proteome</keyword>
<dbReference type="AlphaFoldDB" id="A0AAV7FYW6"/>
<keyword evidence="7" id="KW-1133">Transmembrane helix</keyword>
<comment type="similarity">
    <text evidence="6">Belongs to the protein kinase superfamily.</text>
</comment>
<evidence type="ECO:0000256" key="3">
    <source>
        <dbReference type="ARBA" id="ARBA00022777"/>
    </source>
</evidence>
<dbReference type="EMBL" id="JAGFBR010000019">
    <property type="protein sequence ID" value="KAH0448609.1"/>
    <property type="molecule type" value="Genomic_DNA"/>
</dbReference>
<feature type="domain" description="Protein kinase" evidence="8">
    <location>
        <begin position="6"/>
        <end position="257"/>
    </location>
</feature>
<evidence type="ECO:0000313" key="9">
    <source>
        <dbReference type="EMBL" id="KAH0448609.1"/>
    </source>
</evidence>
<dbReference type="InterPro" id="IPR000719">
    <property type="entry name" value="Prot_kinase_dom"/>
</dbReference>
<comment type="caution">
    <text evidence="9">The sequence shown here is derived from an EMBL/GenBank/DDBJ whole genome shotgun (WGS) entry which is preliminary data.</text>
</comment>
<dbReference type="InterPro" id="IPR011009">
    <property type="entry name" value="Kinase-like_dom_sf"/>
</dbReference>
<evidence type="ECO:0000256" key="4">
    <source>
        <dbReference type="ARBA" id="ARBA00022840"/>
    </source>
</evidence>
<keyword evidence="3" id="KW-0418">Kinase</keyword>
<keyword evidence="2 5" id="KW-0547">Nucleotide-binding</keyword>
<evidence type="ECO:0000259" key="8">
    <source>
        <dbReference type="PROSITE" id="PS50011"/>
    </source>
</evidence>
<dbReference type="SMART" id="SM00220">
    <property type="entry name" value="S_TKc"/>
    <property type="match status" value="1"/>
</dbReference>
<organism evidence="9 10">
    <name type="scientific">Dendrobium chrysotoxum</name>
    <name type="common">Orchid</name>
    <dbReference type="NCBI Taxonomy" id="161865"/>
    <lineage>
        <taxon>Eukaryota</taxon>
        <taxon>Viridiplantae</taxon>
        <taxon>Streptophyta</taxon>
        <taxon>Embryophyta</taxon>
        <taxon>Tracheophyta</taxon>
        <taxon>Spermatophyta</taxon>
        <taxon>Magnoliopsida</taxon>
        <taxon>Liliopsida</taxon>
        <taxon>Asparagales</taxon>
        <taxon>Orchidaceae</taxon>
        <taxon>Epidendroideae</taxon>
        <taxon>Malaxideae</taxon>
        <taxon>Dendrobiinae</taxon>
        <taxon>Dendrobium</taxon>
    </lineage>
</organism>
<dbReference type="PANTHER" id="PTHR48011">
    <property type="entry name" value="CCR4-NOT TRANSCRIPTIONAL COMPLEX SUBUNIT CAF120-RELATED"/>
    <property type="match status" value="1"/>
</dbReference>
<dbReference type="InterPro" id="IPR052751">
    <property type="entry name" value="Plant_MAPKKK"/>
</dbReference>
<feature type="transmembrane region" description="Helical" evidence="7">
    <location>
        <begin position="423"/>
        <end position="445"/>
    </location>
</feature>
<evidence type="ECO:0000256" key="6">
    <source>
        <dbReference type="RuleBase" id="RU000304"/>
    </source>
</evidence>
<evidence type="ECO:0000256" key="2">
    <source>
        <dbReference type="ARBA" id="ARBA00022741"/>
    </source>
</evidence>